<protein>
    <submittedName>
        <fullName evidence="1">Uncharacterized protein</fullName>
    </submittedName>
</protein>
<dbReference type="Proteomes" id="UP000190890">
    <property type="component" value="Unassembled WGS sequence"/>
</dbReference>
<dbReference type="AlphaFoldDB" id="A0A1S8T0Z7"/>
<gene>
    <name evidence="1" type="ORF">CLPUN_49340</name>
</gene>
<proteinExistence type="predicted"/>
<dbReference type="STRING" id="29367.CLPUN_49340"/>
<organism evidence="1 2">
    <name type="scientific">Clostridium puniceum</name>
    <dbReference type="NCBI Taxonomy" id="29367"/>
    <lineage>
        <taxon>Bacteria</taxon>
        <taxon>Bacillati</taxon>
        <taxon>Bacillota</taxon>
        <taxon>Clostridia</taxon>
        <taxon>Eubacteriales</taxon>
        <taxon>Clostridiaceae</taxon>
        <taxon>Clostridium</taxon>
    </lineage>
</organism>
<dbReference type="EMBL" id="LZZM01000230">
    <property type="protein sequence ID" value="OOM71467.1"/>
    <property type="molecule type" value="Genomic_DNA"/>
</dbReference>
<comment type="caution">
    <text evidence="1">The sequence shown here is derived from an EMBL/GenBank/DDBJ whole genome shotgun (WGS) entry which is preliminary data.</text>
</comment>
<accession>A0A1S8T0Z7</accession>
<reference evidence="1 2" key="1">
    <citation type="submission" date="2016-05" db="EMBL/GenBank/DDBJ databases">
        <title>Microbial solvent formation.</title>
        <authorList>
            <person name="Poehlein A."/>
            <person name="Montoya Solano J.D."/>
            <person name="Flitsch S."/>
            <person name="Krabben P."/>
            <person name="Duerre P."/>
            <person name="Daniel R."/>
        </authorList>
    </citation>
    <scope>NUCLEOTIDE SEQUENCE [LARGE SCALE GENOMIC DNA]</scope>
    <source>
        <strain evidence="1 2">DSM 2619</strain>
    </source>
</reference>
<keyword evidence="2" id="KW-1185">Reference proteome</keyword>
<sequence length="34" mass="4224">MEEIRKKIYKLLINIRDERKLKIIYQFITGITDK</sequence>
<evidence type="ECO:0000313" key="2">
    <source>
        <dbReference type="Proteomes" id="UP000190890"/>
    </source>
</evidence>
<evidence type="ECO:0000313" key="1">
    <source>
        <dbReference type="EMBL" id="OOM71467.1"/>
    </source>
</evidence>
<name>A0A1S8T0Z7_9CLOT</name>